<name>A0ABP7ZBS7_9ACTN</name>
<evidence type="ECO:0008006" key="3">
    <source>
        <dbReference type="Google" id="ProtNLM"/>
    </source>
</evidence>
<accession>A0ABP7ZBS7</accession>
<sequence length="99" mass="11150">MRAITIRLPGWRPHSSACPLRSKSRALKPRITRENSVSVQDLLNLLAPRTGQMDSASCVQRAKLRKRVRATKRPGSSAKALETVEAMWLHKRYGLAEDD</sequence>
<keyword evidence="2" id="KW-1185">Reference proteome</keyword>
<gene>
    <name evidence="1" type="ORF">GCM10022285_65700</name>
</gene>
<reference evidence="2" key="1">
    <citation type="journal article" date="2019" name="Int. J. Syst. Evol. Microbiol.">
        <title>The Global Catalogue of Microorganisms (GCM) 10K type strain sequencing project: providing services to taxonomists for standard genome sequencing and annotation.</title>
        <authorList>
            <consortium name="The Broad Institute Genomics Platform"/>
            <consortium name="The Broad Institute Genome Sequencing Center for Infectious Disease"/>
            <person name="Wu L."/>
            <person name="Ma J."/>
        </authorList>
    </citation>
    <scope>NUCLEOTIDE SEQUENCE [LARGE SCALE GENOMIC DNA]</scope>
    <source>
        <strain evidence="2">JCM 17589</strain>
    </source>
</reference>
<evidence type="ECO:0000313" key="1">
    <source>
        <dbReference type="EMBL" id="GAA4152775.1"/>
    </source>
</evidence>
<comment type="caution">
    <text evidence="1">The sequence shown here is derived from an EMBL/GenBank/DDBJ whole genome shotgun (WGS) entry which is preliminary data.</text>
</comment>
<dbReference type="Proteomes" id="UP001501845">
    <property type="component" value="Unassembled WGS sequence"/>
</dbReference>
<evidence type="ECO:0000313" key="2">
    <source>
        <dbReference type="Proteomes" id="UP001501845"/>
    </source>
</evidence>
<dbReference type="EMBL" id="BAABBU010000037">
    <property type="protein sequence ID" value="GAA4152775.1"/>
    <property type="molecule type" value="Genomic_DNA"/>
</dbReference>
<proteinExistence type="predicted"/>
<organism evidence="1 2">
    <name type="scientific">Streptomyces tunisiensis</name>
    <dbReference type="NCBI Taxonomy" id="948699"/>
    <lineage>
        <taxon>Bacteria</taxon>
        <taxon>Bacillati</taxon>
        <taxon>Actinomycetota</taxon>
        <taxon>Actinomycetes</taxon>
        <taxon>Kitasatosporales</taxon>
        <taxon>Streptomycetaceae</taxon>
        <taxon>Streptomyces</taxon>
    </lineage>
</organism>
<protein>
    <recommendedName>
        <fullName evidence="3">Transposase</fullName>
    </recommendedName>
</protein>